<dbReference type="PANTHER" id="PTHR30290:SF9">
    <property type="entry name" value="OLIGOPEPTIDE-BINDING PROTEIN APPA"/>
    <property type="match status" value="1"/>
</dbReference>
<dbReference type="InterPro" id="IPR030678">
    <property type="entry name" value="Peptide/Ni-bd"/>
</dbReference>
<dbReference type="PANTHER" id="PTHR30290">
    <property type="entry name" value="PERIPLASMIC BINDING COMPONENT OF ABC TRANSPORTER"/>
    <property type="match status" value="1"/>
</dbReference>
<evidence type="ECO:0000256" key="4">
    <source>
        <dbReference type="SAM" id="SignalP"/>
    </source>
</evidence>
<dbReference type="Pfam" id="PF00496">
    <property type="entry name" value="SBP_bac_5"/>
    <property type="match status" value="1"/>
</dbReference>
<evidence type="ECO:0000313" key="7">
    <source>
        <dbReference type="Proteomes" id="UP001235760"/>
    </source>
</evidence>
<evidence type="ECO:0000256" key="1">
    <source>
        <dbReference type="ARBA" id="ARBA00005695"/>
    </source>
</evidence>
<evidence type="ECO:0000256" key="3">
    <source>
        <dbReference type="ARBA" id="ARBA00022729"/>
    </source>
</evidence>
<evidence type="ECO:0000259" key="5">
    <source>
        <dbReference type="Pfam" id="PF00496"/>
    </source>
</evidence>
<dbReference type="InterPro" id="IPR000914">
    <property type="entry name" value="SBP_5_dom"/>
</dbReference>
<dbReference type="PROSITE" id="PS01040">
    <property type="entry name" value="SBP_BACTERIAL_5"/>
    <property type="match status" value="1"/>
</dbReference>
<comment type="caution">
    <text evidence="6">The sequence shown here is derived from an EMBL/GenBank/DDBJ whole genome shotgun (WGS) entry which is preliminary data.</text>
</comment>
<dbReference type="PIRSF" id="PIRSF002741">
    <property type="entry name" value="MppA"/>
    <property type="match status" value="1"/>
</dbReference>
<accession>A0ABT9G2V8</accession>
<organism evidence="6 7">
    <name type="scientific">Leptothrix discophora</name>
    <dbReference type="NCBI Taxonomy" id="89"/>
    <lineage>
        <taxon>Bacteria</taxon>
        <taxon>Pseudomonadati</taxon>
        <taxon>Pseudomonadota</taxon>
        <taxon>Betaproteobacteria</taxon>
        <taxon>Burkholderiales</taxon>
        <taxon>Sphaerotilaceae</taxon>
        <taxon>Leptothrix</taxon>
    </lineage>
</organism>
<comment type="similarity">
    <text evidence="1">Belongs to the bacterial solute-binding protein 5 family.</text>
</comment>
<dbReference type="SUPFAM" id="SSF53850">
    <property type="entry name" value="Periplasmic binding protein-like II"/>
    <property type="match status" value="1"/>
</dbReference>
<dbReference type="EMBL" id="JAUZEE010000004">
    <property type="protein sequence ID" value="MDP4300819.1"/>
    <property type="molecule type" value="Genomic_DNA"/>
</dbReference>
<evidence type="ECO:0000256" key="2">
    <source>
        <dbReference type="ARBA" id="ARBA00022448"/>
    </source>
</evidence>
<dbReference type="RefSeq" id="WP_305749381.1">
    <property type="nucleotide sequence ID" value="NZ_JAUZEE010000004.1"/>
</dbReference>
<keyword evidence="7" id="KW-1185">Reference proteome</keyword>
<feature type="chain" id="PRO_5046194777" evidence="4">
    <location>
        <begin position="29"/>
        <end position="541"/>
    </location>
</feature>
<dbReference type="Gene3D" id="3.40.190.10">
    <property type="entry name" value="Periplasmic binding protein-like II"/>
    <property type="match status" value="1"/>
</dbReference>
<proteinExistence type="inferred from homology"/>
<dbReference type="InterPro" id="IPR039424">
    <property type="entry name" value="SBP_5"/>
</dbReference>
<dbReference type="Gene3D" id="3.10.105.10">
    <property type="entry name" value="Dipeptide-binding Protein, Domain 3"/>
    <property type="match status" value="1"/>
</dbReference>
<feature type="signal peptide" evidence="4">
    <location>
        <begin position="1"/>
        <end position="28"/>
    </location>
</feature>
<reference evidence="6 7" key="1">
    <citation type="submission" date="2023-08" db="EMBL/GenBank/DDBJ databases">
        <authorList>
            <person name="Roldan D.M."/>
            <person name="Menes R.J."/>
        </authorList>
    </citation>
    <scope>NUCLEOTIDE SEQUENCE [LARGE SCALE GENOMIC DNA]</scope>
    <source>
        <strain evidence="6 7">CCM 2812</strain>
    </source>
</reference>
<feature type="domain" description="Solute-binding protein family 5" evidence="5">
    <location>
        <begin position="79"/>
        <end position="441"/>
    </location>
</feature>
<keyword evidence="3 4" id="KW-0732">Signal</keyword>
<dbReference type="CDD" id="cd00995">
    <property type="entry name" value="PBP2_NikA_DppA_OppA_like"/>
    <property type="match status" value="1"/>
</dbReference>
<gene>
    <name evidence="6" type="ORF">Q8X39_09235</name>
</gene>
<evidence type="ECO:0000313" key="6">
    <source>
        <dbReference type="EMBL" id="MDP4300819.1"/>
    </source>
</evidence>
<protein>
    <submittedName>
        <fullName evidence="6">ABC transporter substrate-binding protein</fullName>
    </submittedName>
</protein>
<dbReference type="Proteomes" id="UP001235760">
    <property type="component" value="Unassembled WGS sequence"/>
</dbReference>
<dbReference type="Gene3D" id="3.90.76.10">
    <property type="entry name" value="Dipeptide-binding Protein, Domain 1"/>
    <property type="match status" value="1"/>
</dbReference>
<keyword evidence="2" id="KW-0813">Transport</keyword>
<name>A0ABT9G2V8_LEPDI</name>
<dbReference type="InterPro" id="IPR023765">
    <property type="entry name" value="SBP_5_CS"/>
</dbReference>
<sequence>MRLRTSTLAAAGSLLLAFALGTPTAVSAQAAAAPAGTIRQAFRTGCMGGPLWTTCGRRLDETVLQGLAHVKWTGNGVAAMLAESWSTPDNGKSWVFKLRKGVKWHDGKPFTADDVVFSFNTYADPAVASIYAPKLVDVAGYQDFRDGKASSLRGVSKVDSHTVHIELVGTRPLWVDLQQISITMLPRHLLGGIKASELQQAPYWTENRVGTGPFKWVRHVPDQYIELARNDDYFLGKPRASRMIYRIFADIPSILNALSAGEIDVMSYEGGGVPISDVERMQKQPGLTVLPNLDAGLPSYLQFNLSQPYLKDVRVRQAMVHAIDRDKIIASIKKGTGKISNTMFPAAWAQAADLNPYKYDPAKARALLADAGWDTSRKIDFIYYYADQVNKDTVTAIQSYLSAVGVNIVPRLLNPAEIQTVYKDGTFEMGYFANGQGLDPSLGALTSRCGAQLAFGWCNKRVDELYDQALSESARAKRAPAYQEISKILNTEMFRGWLWYEVRPMAFSKRVSGPAEHYAEMPNLIFDLPVYNEVEKWDVKN</sequence>